<keyword evidence="4" id="KW-1185">Reference proteome</keyword>
<feature type="compositionally biased region" description="Basic and acidic residues" evidence="2">
    <location>
        <begin position="150"/>
        <end position="171"/>
    </location>
</feature>
<keyword evidence="1" id="KW-0677">Repeat</keyword>
<reference evidence="3" key="1">
    <citation type="submission" date="2022-12" db="EMBL/GenBank/DDBJ databases">
        <title>Draft genome assemblies for two species of Escallonia (Escalloniales).</title>
        <authorList>
            <person name="Chanderbali A."/>
            <person name="Dervinis C."/>
            <person name="Anghel I."/>
            <person name="Soltis D."/>
            <person name="Soltis P."/>
            <person name="Zapata F."/>
        </authorList>
    </citation>
    <scope>NUCLEOTIDE SEQUENCE</scope>
    <source>
        <strain evidence="3">UCBG64.0493</strain>
        <tissue evidence="3">Leaf</tissue>
    </source>
</reference>
<feature type="non-terminal residue" evidence="3">
    <location>
        <position position="243"/>
    </location>
</feature>
<evidence type="ECO:0000313" key="4">
    <source>
        <dbReference type="Proteomes" id="UP001188597"/>
    </source>
</evidence>
<comment type="caution">
    <text evidence="3">The sequence shown here is derived from an EMBL/GenBank/DDBJ whole genome shotgun (WGS) entry which is preliminary data.</text>
</comment>
<protein>
    <recommendedName>
        <fullName evidence="5">Pentatricopeptide repeat-containing protein</fullName>
    </recommendedName>
</protein>
<dbReference type="Gene3D" id="1.25.40.10">
    <property type="entry name" value="Tetratricopeptide repeat domain"/>
    <property type="match status" value="1"/>
</dbReference>
<dbReference type="NCBIfam" id="TIGR00756">
    <property type="entry name" value="PPR"/>
    <property type="match status" value="1"/>
</dbReference>
<organism evidence="3 4">
    <name type="scientific">Escallonia herrerae</name>
    <dbReference type="NCBI Taxonomy" id="1293975"/>
    <lineage>
        <taxon>Eukaryota</taxon>
        <taxon>Viridiplantae</taxon>
        <taxon>Streptophyta</taxon>
        <taxon>Embryophyta</taxon>
        <taxon>Tracheophyta</taxon>
        <taxon>Spermatophyta</taxon>
        <taxon>Magnoliopsida</taxon>
        <taxon>eudicotyledons</taxon>
        <taxon>Gunneridae</taxon>
        <taxon>Pentapetalae</taxon>
        <taxon>asterids</taxon>
        <taxon>campanulids</taxon>
        <taxon>Escalloniales</taxon>
        <taxon>Escalloniaceae</taxon>
        <taxon>Escallonia</taxon>
    </lineage>
</organism>
<evidence type="ECO:0008006" key="5">
    <source>
        <dbReference type="Google" id="ProtNLM"/>
    </source>
</evidence>
<feature type="compositionally biased region" description="Polar residues" evidence="2">
    <location>
        <begin position="172"/>
        <end position="181"/>
    </location>
</feature>
<feature type="region of interest" description="Disordered" evidence="2">
    <location>
        <begin position="110"/>
        <end position="243"/>
    </location>
</feature>
<accession>A0AA88V1D2</accession>
<dbReference type="AlphaFoldDB" id="A0AA88V1D2"/>
<evidence type="ECO:0000256" key="1">
    <source>
        <dbReference type="ARBA" id="ARBA00022737"/>
    </source>
</evidence>
<feature type="compositionally biased region" description="Basic and acidic residues" evidence="2">
    <location>
        <begin position="233"/>
        <end position="243"/>
    </location>
</feature>
<evidence type="ECO:0000313" key="3">
    <source>
        <dbReference type="EMBL" id="KAK2999812.1"/>
    </source>
</evidence>
<feature type="compositionally biased region" description="Basic and acidic residues" evidence="2">
    <location>
        <begin position="196"/>
        <end position="208"/>
    </location>
</feature>
<sequence length="243" mass="27918">YRRIPIALEHLLDQFQEELYINLSPIHAYAVGRDMEEALSCVRKMKDEGVDMTLVTYSILVGGFAKIGNAEDLRHRLNRQLFKTPHAELTKEIHELKNVVNTLQQKLDMAVAPPSTHHSHLDPSDLRLHLTSRSSYSRKYRSTADPTYNPKEKSGDHITRSGSCDRRDPSVKDSTNSSPEQVTKAETPRRSINRKRAPESRLRERDSWKVIPRYHSPEWSPPRDESGYPLSEAIEKAKLPPNF</sequence>
<dbReference type="EMBL" id="JAVXUP010003165">
    <property type="protein sequence ID" value="KAK2999812.1"/>
    <property type="molecule type" value="Genomic_DNA"/>
</dbReference>
<feature type="compositionally biased region" description="Basic and acidic residues" evidence="2">
    <location>
        <begin position="119"/>
        <end position="128"/>
    </location>
</feature>
<dbReference type="Proteomes" id="UP001188597">
    <property type="component" value="Unassembled WGS sequence"/>
</dbReference>
<dbReference type="InterPro" id="IPR011990">
    <property type="entry name" value="TPR-like_helical_dom_sf"/>
</dbReference>
<dbReference type="InterPro" id="IPR002885">
    <property type="entry name" value="PPR_rpt"/>
</dbReference>
<name>A0AA88V1D2_9ASTE</name>
<proteinExistence type="predicted"/>
<dbReference type="Pfam" id="PF13041">
    <property type="entry name" value="PPR_2"/>
    <property type="match status" value="1"/>
</dbReference>
<gene>
    <name evidence="3" type="ORF">RJ639_024262</name>
</gene>
<evidence type="ECO:0000256" key="2">
    <source>
        <dbReference type="SAM" id="MobiDB-lite"/>
    </source>
</evidence>